<feature type="coiled-coil region" evidence="1">
    <location>
        <begin position="114"/>
        <end position="141"/>
    </location>
</feature>
<evidence type="ECO:0000256" key="1">
    <source>
        <dbReference type="SAM" id="Coils"/>
    </source>
</evidence>
<feature type="compositionally biased region" description="Polar residues" evidence="2">
    <location>
        <begin position="22"/>
        <end position="37"/>
    </location>
</feature>
<dbReference type="Proteomes" id="UP001163846">
    <property type="component" value="Unassembled WGS sequence"/>
</dbReference>
<sequence length="226" mass="26137">MSALKRKRDTFYIETPSKRPGTGTQRNPLSTFANGLTTHLPPTPSSVSKVKKEHFPSANREPEYTKRIDEEEAESQLPASEREEIRQNLQLEYDQLKLVYKDKVFETKTLEGQLLTAQAQLASTQEQLQLLRENHQALVKDFHNKNQKSLQTERRLRGERDQFREDLVLVRSDRDAAAVERDAAIVERDVAQRASRKAEEELREYQEFFALHSRLVARAQAPSHAQ</sequence>
<gene>
    <name evidence="3" type="ORF">F5878DRAFT_681636</name>
</gene>
<dbReference type="AlphaFoldDB" id="A0AA38P9S7"/>
<evidence type="ECO:0000313" key="3">
    <source>
        <dbReference type="EMBL" id="KAJ3838671.1"/>
    </source>
</evidence>
<feature type="region of interest" description="Disordered" evidence="2">
    <location>
        <begin position="1"/>
        <end position="81"/>
    </location>
</feature>
<feature type="compositionally biased region" description="Basic and acidic residues" evidence="2">
    <location>
        <begin position="60"/>
        <end position="69"/>
    </location>
</feature>
<dbReference type="EMBL" id="MU806170">
    <property type="protein sequence ID" value="KAJ3838671.1"/>
    <property type="molecule type" value="Genomic_DNA"/>
</dbReference>
<keyword evidence="1" id="KW-0175">Coiled coil</keyword>
<evidence type="ECO:0000313" key="4">
    <source>
        <dbReference type="Proteomes" id="UP001163846"/>
    </source>
</evidence>
<accession>A0AA38P9S7</accession>
<protein>
    <submittedName>
        <fullName evidence="3">Uncharacterized protein</fullName>
    </submittedName>
</protein>
<comment type="caution">
    <text evidence="3">The sequence shown here is derived from an EMBL/GenBank/DDBJ whole genome shotgun (WGS) entry which is preliminary data.</text>
</comment>
<keyword evidence="4" id="KW-1185">Reference proteome</keyword>
<reference evidence="3" key="1">
    <citation type="submission" date="2022-08" db="EMBL/GenBank/DDBJ databases">
        <authorList>
            <consortium name="DOE Joint Genome Institute"/>
            <person name="Min B."/>
            <person name="Riley R."/>
            <person name="Sierra-Patev S."/>
            <person name="Naranjo-Ortiz M."/>
            <person name="Looney B."/>
            <person name="Konkel Z."/>
            <person name="Slot J.C."/>
            <person name="Sakamoto Y."/>
            <person name="Steenwyk J.L."/>
            <person name="Rokas A."/>
            <person name="Carro J."/>
            <person name="Camarero S."/>
            <person name="Ferreira P."/>
            <person name="Molpeceres G."/>
            <person name="Ruiz-Duenas F.J."/>
            <person name="Serrano A."/>
            <person name="Henrissat B."/>
            <person name="Drula E."/>
            <person name="Hughes K.W."/>
            <person name="Mata J.L."/>
            <person name="Ishikawa N.K."/>
            <person name="Vargas-Isla R."/>
            <person name="Ushijima S."/>
            <person name="Smith C.A."/>
            <person name="Ahrendt S."/>
            <person name="Andreopoulos W."/>
            <person name="He G."/>
            <person name="Labutti K."/>
            <person name="Lipzen A."/>
            <person name="Ng V."/>
            <person name="Sandor L."/>
            <person name="Barry K."/>
            <person name="Martinez A.T."/>
            <person name="Xiao Y."/>
            <person name="Gibbons J.G."/>
            <person name="Terashima K."/>
            <person name="Hibbett D.S."/>
            <person name="Grigoriev I.V."/>
        </authorList>
    </citation>
    <scope>NUCLEOTIDE SEQUENCE</scope>
    <source>
        <strain evidence="3">TFB9207</strain>
    </source>
</reference>
<evidence type="ECO:0000256" key="2">
    <source>
        <dbReference type="SAM" id="MobiDB-lite"/>
    </source>
</evidence>
<organism evidence="3 4">
    <name type="scientific">Lentinula raphanica</name>
    <dbReference type="NCBI Taxonomy" id="153919"/>
    <lineage>
        <taxon>Eukaryota</taxon>
        <taxon>Fungi</taxon>
        <taxon>Dikarya</taxon>
        <taxon>Basidiomycota</taxon>
        <taxon>Agaricomycotina</taxon>
        <taxon>Agaricomycetes</taxon>
        <taxon>Agaricomycetidae</taxon>
        <taxon>Agaricales</taxon>
        <taxon>Marasmiineae</taxon>
        <taxon>Omphalotaceae</taxon>
        <taxon>Lentinula</taxon>
    </lineage>
</organism>
<proteinExistence type="predicted"/>
<name>A0AA38P9S7_9AGAR</name>